<dbReference type="SUPFAM" id="SSF89796">
    <property type="entry name" value="CoA-transferase family III (CaiB/BaiF)"/>
    <property type="match status" value="1"/>
</dbReference>
<evidence type="ECO:0000313" key="3">
    <source>
        <dbReference type="EMBL" id="KGJ22070.1"/>
    </source>
</evidence>
<dbReference type="InterPro" id="IPR044855">
    <property type="entry name" value="CoA-Trfase_III_dom3_sf"/>
</dbReference>
<evidence type="ECO:0000256" key="1">
    <source>
        <dbReference type="ARBA" id="ARBA00022679"/>
    </source>
</evidence>
<dbReference type="GO" id="GO:0008410">
    <property type="term" value="F:CoA-transferase activity"/>
    <property type="evidence" value="ECO:0007669"/>
    <property type="project" value="TreeGrafter"/>
</dbReference>
<dbReference type="InterPro" id="IPR050483">
    <property type="entry name" value="CoA-transferase_III_domain"/>
</dbReference>
<dbReference type="InterPro" id="IPR023606">
    <property type="entry name" value="CoA-Trfase_III_dom_1_sf"/>
</dbReference>
<dbReference type="AlphaFoldDB" id="A0A099GGW4"/>
<reference evidence="3 4" key="1">
    <citation type="submission" date="2014-09" db="EMBL/GenBank/DDBJ databases">
        <authorList>
            <person name="McGinnis J.M."/>
            <person name="Wolfgang W.J."/>
        </authorList>
    </citation>
    <scope>NUCLEOTIDE SEQUENCE [LARGE SCALE GENOMIC DNA]</scope>
    <source>
        <strain evidence="3 4">5503</strain>
    </source>
</reference>
<dbReference type="PANTHER" id="PTHR48207">
    <property type="entry name" value="SUCCINATE--HYDROXYMETHYLGLUTARATE COA-TRANSFERASE"/>
    <property type="match status" value="1"/>
</dbReference>
<sequence length="397" mass="42191">MTYPLDGITVLDLTHVLAGPYCANQLADLGARIIKVERPGLGDDTRHFPPFVDGESAYFATLNRGKQSIALDLRAASDRAIFDRLLAHADVLIENNRPGVMERLGYGWEALHARHPRLIYGAVSGFGHSGPDSLKPAYDMVVQARGGVMSITGERDRDPVRVGASIGDIVAGMFLTQGVLAALLARAQTGVGQKVDVAMLDSQLAILEHAVALTAVTGRAPGPNGARHPTITPFETYRAEDGLFVLAAGNDALFARACMALGLGPLDQDPRFASNAARCENVKTLKRLIEAVTLERPRAHWIAALEAAGVPTGAIQNVAEVMADPQIRARNMVVTIEKGPGGRPLPCSGNPIKMSDLPDPSVLPAAPKLDGDRQAVLDWLEEAEAAVAAPVPRRSRG</sequence>
<feature type="region of interest" description="Disordered" evidence="2">
    <location>
        <begin position="339"/>
        <end position="361"/>
    </location>
</feature>
<dbReference type="RefSeq" id="WP_036709934.1">
    <property type="nucleotide sequence ID" value="NZ_JRKQ01000050.1"/>
</dbReference>
<dbReference type="Gene3D" id="3.40.50.10540">
    <property type="entry name" value="Crotonobetainyl-coa:carnitine coa-transferase, domain 1"/>
    <property type="match status" value="1"/>
</dbReference>
<organism evidence="3 4">
    <name type="scientific">Paracoccus sanguinis</name>
    <dbReference type="NCBI Taxonomy" id="1545044"/>
    <lineage>
        <taxon>Bacteria</taxon>
        <taxon>Pseudomonadati</taxon>
        <taxon>Pseudomonadota</taxon>
        <taxon>Alphaproteobacteria</taxon>
        <taxon>Rhodobacterales</taxon>
        <taxon>Paracoccaceae</taxon>
        <taxon>Paracoccus</taxon>
    </lineage>
</organism>
<dbReference type="EMBL" id="JRKQ01000050">
    <property type="protein sequence ID" value="KGJ22070.1"/>
    <property type="molecule type" value="Genomic_DNA"/>
</dbReference>
<gene>
    <name evidence="3" type="ORF">IX56_10400</name>
</gene>
<name>A0A099GGW4_9RHOB</name>
<evidence type="ECO:0000313" key="4">
    <source>
        <dbReference type="Proteomes" id="UP000029858"/>
    </source>
</evidence>
<dbReference type="InterPro" id="IPR003673">
    <property type="entry name" value="CoA-Trfase_fam_III"/>
</dbReference>
<evidence type="ECO:0000256" key="2">
    <source>
        <dbReference type="SAM" id="MobiDB-lite"/>
    </source>
</evidence>
<dbReference type="Gene3D" id="3.30.1540.10">
    <property type="entry name" value="formyl-coa transferase, domain 3"/>
    <property type="match status" value="1"/>
</dbReference>
<dbReference type="Proteomes" id="UP000029858">
    <property type="component" value="Unassembled WGS sequence"/>
</dbReference>
<reference evidence="3 4" key="2">
    <citation type="submission" date="2014-10" db="EMBL/GenBank/DDBJ databases">
        <title>Paracoccus sanguinis sp. nov., isolated from clinical specimens of New York State patients.</title>
        <authorList>
            <person name="Mingle L.A."/>
            <person name="Cole J.A."/>
            <person name="Lapierre P."/>
            <person name="Musser K.A."/>
        </authorList>
    </citation>
    <scope>NUCLEOTIDE SEQUENCE [LARGE SCALE GENOMIC DNA]</scope>
    <source>
        <strain evidence="3 4">5503</strain>
    </source>
</reference>
<dbReference type="Pfam" id="PF02515">
    <property type="entry name" value="CoA_transf_3"/>
    <property type="match status" value="1"/>
</dbReference>
<comment type="caution">
    <text evidence="3">The sequence shown here is derived from an EMBL/GenBank/DDBJ whole genome shotgun (WGS) entry which is preliminary data.</text>
</comment>
<accession>A0A099GGW4</accession>
<keyword evidence="1" id="KW-0808">Transferase</keyword>
<protein>
    <submittedName>
        <fullName evidence="3">Carnitine dehydratase</fullName>
    </submittedName>
</protein>
<dbReference type="PANTHER" id="PTHR48207:SF3">
    <property type="entry name" value="SUCCINATE--HYDROXYMETHYLGLUTARATE COA-TRANSFERASE"/>
    <property type="match status" value="1"/>
</dbReference>
<proteinExistence type="predicted"/>